<dbReference type="InterPro" id="IPR019734">
    <property type="entry name" value="TPR_rpt"/>
</dbReference>
<protein>
    <recommendedName>
        <fullName evidence="3">Tetratricopeptide repeat protein</fullName>
    </recommendedName>
</protein>
<comment type="caution">
    <text evidence="1">The sequence shown here is derived from an EMBL/GenBank/DDBJ whole genome shotgun (WGS) entry which is preliminary data.</text>
</comment>
<accession>A0A2W1JJW4</accession>
<evidence type="ECO:0008006" key="3">
    <source>
        <dbReference type="Google" id="ProtNLM"/>
    </source>
</evidence>
<gene>
    <name evidence="1" type="ORF">C1752_01623</name>
</gene>
<dbReference type="AlphaFoldDB" id="A0A2W1JJW4"/>
<name>A0A2W1JJW4_9CYAN</name>
<reference evidence="1 2" key="1">
    <citation type="journal article" date="2018" name="Sci. Rep.">
        <title>A novel species of the marine cyanobacterium Acaryochloris with a unique pigment content and lifestyle.</title>
        <authorList>
            <person name="Partensky F."/>
            <person name="Six C."/>
            <person name="Ratin M."/>
            <person name="Garczarek L."/>
            <person name="Vaulot D."/>
            <person name="Probert I."/>
            <person name="Calteau A."/>
            <person name="Gourvil P."/>
            <person name="Marie D."/>
            <person name="Grebert T."/>
            <person name="Bouchier C."/>
            <person name="Le Panse S."/>
            <person name="Gachenot M."/>
            <person name="Rodriguez F."/>
            <person name="Garrido J.L."/>
        </authorList>
    </citation>
    <scope>NUCLEOTIDE SEQUENCE [LARGE SCALE GENOMIC DNA]</scope>
    <source>
        <strain evidence="1 2">RCC1774</strain>
    </source>
</reference>
<evidence type="ECO:0000313" key="1">
    <source>
        <dbReference type="EMBL" id="PZD73720.1"/>
    </source>
</evidence>
<keyword evidence="2" id="KW-1185">Reference proteome</keyword>
<dbReference type="SMART" id="SM00028">
    <property type="entry name" value="TPR"/>
    <property type="match status" value="2"/>
</dbReference>
<evidence type="ECO:0000313" key="2">
    <source>
        <dbReference type="Proteomes" id="UP000248857"/>
    </source>
</evidence>
<dbReference type="SUPFAM" id="SSF48452">
    <property type="entry name" value="TPR-like"/>
    <property type="match status" value="2"/>
</dbReference>
<proteinExistence type="predicted"/>
<dbReference type="Gene3D" id="1.25.40.10">
    <property type="entry name" value="Tetratricopeptide repeat domain"/>
    <property type="match status" value="1"/>
</dbReference>
<sequence length="611" mass="66158">MSISLSNAFFASTPPKIALGRLPKLVSACVSALLITAPQLPVRSQTPLPSLITQANPQPSKSLSPAATAERIKRLDAAVLTVDNGSNEKPENSIGTLRRLADAYSELGEQARAIELLERSELIASENSAALYSYPRTVARIASYYSGIGEVATAQRLLEQAVELSLTSPNERLRPYAIGDIAKAYSLIDDPDITQSGLATLLELVTDADSPLWKTRTPFAPTQLIDAYRQLDNAAEANKGLSKLLEIKQQQATAIAHGTPESLSIATLGQFATAYGQQGNTESAEKLLDQAVELVQNSEENGRRFYDIGKIAAAYGDLDDVATAEQALADLTKLSQSTTLPFEREKRAEADELRVSFARIEYDLAALLPVAIAYSKLGNRSKAQEVLTPLTERFSAFEEAGILAGGLIYIEPLARTYKEIGDIQGQQAILKQVFAAVPALQKSASKGLNIADVTPGYLGIGTLVTGYLETEEDEIVQARLQILEDFFKQIRFSEGGFSGQLTGLASAAITRGDEATAHRLMTEAMQLLGTPEDQLIPDDSRFSVVRVGGENFEQVQHSKVLRNMARNYGSIKDEQMRQAGLEATQQLAAKLLKPELRSEIDDVIVRAYAGI</sequence>
<dbReference type="EMBL" id="PQWO01000004">
    <property type="protein sequence ID" value="PZD73720.1"/>
    <property type="molecule type" value="Genomic_DNA"/>
</dbReference>
<organism evidence="1 2">
    <name type="scientific">Acaryochloris thomasi RCC1774</name>
    <dbReference type="NCBI Taxonomy" id="1764569"/>
    <lineage>
        <taxon>Bacteria</taxon>
        <taxon>Bacillati</taxon>
        <taxon>Cyanobacteriota</taxon>
        <taxon>Cyanophyceae</taxon>
        <taxon>Acaryochloridales</taxon>
        <taxon>Acaryochloridaceae</taxon>
        <taxon>Acaryochloris</taxon>
        <taxon>Acaryochloris thomasi</taxon>
    </lineage>
</organism>
<dbReference type="Proteomes" id="UP000248857">
    <property type="component" value="Unassembled WGS sequence"/>
</dbReference>
<dbReference type="RefSeq" id="WP_110985595.1">
    <property type="nucleotide sequence ID" value="NZ_CAWNWM010000004.1"/>
</dbReference>
<dbReference type="InterPro" id="IPR011990">
    <property type="entry name" value="TPR-like_helical_dom_sf"/>
</dbReference>